<evidence type="ECO:0000313" key="9">
    <source>
        <dbReference type="Proteomes" id="UP000239297"/>
    </source>
</evidence>
<dbReference type="RefSeq" id="WP_104122404.1">
    <property type="nucleotide sequence ID" value="NZ_PRKW01000006.1"/>
</dbReference>
<accession>A0A2S5IUK5</accession>
<dbReference type="EMBL" id="PRKW01000006">
    <property type="protein sequence ID" value="PPB48238.1"/>
    <property type="molecule type" value="Genomic_DNA"/>
</dbReference>
<dbReference type="GO" id="GO:0003755">
    <property type="term" value="F:peptidyl-prolyl cis-trans isomerase activity"/>
    <property type="evidence" value="ECO:0007669"/>
    <property type="project" value="UniProtKB-KW"/>
</dbReference>
<feature type="chain" id="PRO_5039606256" description="peptidylprolyl isomerase" evidence="7">
    <location>
        <begin position="30"/>
        <end position="257"/>
    </location>
</feature>
<dbReference type="PANTHER" id="PTHR47245:SF1">
    <property type="entry name" value="FOLDASE PROTEIN PRSA"/>
    <property type="match status" value="1"/>
</dbReference>
<sequence length="257" mass="26673">MSIKGTHLGRRLLAAAFVGSIAVLGGCGAAGDEPEDTASSSAAPAPGESAAAQPEPDLEGLPDVVAVVNGTEIRKDEFTTAYESQFPQAAAQAQAGGQEVDQELLRTTVADNLVSTELLRQEAEKRDIKATPEARAAAIDELLASSQLGSEDELRAAFAEQGLDDAEFDAQLSDQVALDALIADEAGDTTPSDKEIQEAYDAATAQQEASGATASPLPPLDEVRDEIVKQLEGGETSEAAQSLIAKLREDADITVNL</sequence>
<keyword evidence="5 8" id="KW-0413">Isomerase</keyword>
<evidence type="ECO:0000256" key="3">
    <source>
        <dbReference type="ARBA" id="ARBA00022729"/>
    </source>
</evidence>
<dbReference type="Pfam" id="PF13624">
    <property type="entry name" value="SurA_N_3"/>
    <property type="match status" value="1"/>
</dbReference>
<organism evidence="8 9">
    <name type="scientific">Arthrobacter pityocampae</name>
    <dbReference type="NCBI Taxonomy" id="547334"/>
    <lineage>
        <taxon>Bacteria</taxon>
        <taxon>Bacillati</taxon>
        <taxon>Actinomycetota</taxon>
        <taxon>Actinomycetes</taxon>
        <taxon>Micrococcales</taxon>
        <taxon>Micrococcaceae</taxon>
        <taxon>Arthrobacter</taxon>
    </lineage>
</organism>
<evidence type="ECO:0000256" key="1">
    <source>
        <dbReference type="ARBA" id="ARBA00000971"/>
    </source>
</evidence>
<name>A0A2S5IUK5_9MICC</name>
<evidence type="ECO:0000256" key="6">
    <source>
        <dbReference type="SAM" id="MobiDB-lite"/>
    </source>
</evidence>
<feature type="region of interest" description="Disordered" evidence="6">
    <location>
        <begin position="184"/>
        <end position="238"/>
    </location>
</feature>
<dbReference type="SUPFAM" id="SSF109998">
    <property type="entry name" value="Triger factor/SurA peptide-binding domain-like"/>
    <property type="match status" value="1"/>
</dbReference>
<evidence type="ECO:0000256" key="4">
    <source>
        <dbReference type="ARBA" id="ARBA00023110"/>
    </source>
</evidence>
<feature type="compositionally biased region" description="Polar residues" evidence="6">
    <location>
        <begin position="204"/>
        <end position="213"/>
    </location>
</feature>
<dbReference type="InterPro" id="IPR027304">
    <property type="entry name" value="Trigger_fact/SurA_dom_sf"/>
</dbReference>
<comment type="caution">
    <text evidence="8">The sequence shown here is derived from an EMBL/GenBank/DDBJ whole genome shotgun (WGS) entry which is preliminary data.</text>
</comment>
<evidence type="ECO:0000256" key="5">
    <source>
        <dbReference type="ARBA" id="ARBA00023235"/>
    </source>
</evidence>
<feature type="region of interest" description="Disordered" evidence="6">
    <location>
        <begin position="28"/>
        <end position="61"/>
    </location>
</feature>
<evidence type="ECO:0000256" key="7">
    <source>
        <dbReference type="SAM" id="SignalP"/>
    </source>
</evidence>
<proteinExistence type="predicted"/>
<keyword evidence="9" id="KW-1185">Reference proteome</keyword>
<keyword evidence="3 7" id="KW-0732">Signal</keyword>
<reference evidence="8 9" key="1">
    <citation type="journal article" date="2014" name="Int. J. Syst. Evol. Microbiol.">
        <title>Arthrobacter pityocampae sp. nov., isolated from Thaumetopoea pityocampa (Lep., Thaumetopoeidae).</title>
        <authorList>
            <person name="Ince I.A."/>
            <person name="Demirbag Z."/>
            <person name="Kati H."/>
        </authorList>
    </citation>
    <scope>NUCLEOTIDE SEQUENCE [LARGE SCALE GENOMIC DNA]</scope>
    <source>
        <strain evidence="8 9">Tp2</strain>
    </source>
</reference>
<dbReference type="PANTHER" id="PTHR47245">
    <property type="entry name" value="PEPTIDYLPROLYL ISOMERASE"/>
    <property type="match status" value="1"/>
</dbReference>
<dbReference type="EC" id="5.2.1.8" evidence="2"/>
<dbReference type="InterPro" id="IPR050245">
    <property type="entry name" value="PrsA_foldase"/>
</dbReference>
<gene>
    <name evidence="8" type="ORF">C4K88_14840</name>
</gene>
<feature type="signal peptide" evidence="7">
    <location>
        <begin position="1"/>
        <end position="29"/>
    </location>
</feature>
<dbReference type="Proteomes" id="UP000239297">
    <property type="component" value="Unassembled WGS sequence"/>
</dbReference>
<comment type="catalytic activity">
    <reaction evidence="1">
        <text>[protein]-peptidylproline (omega=180) = [protein]-peptidylproline (omega=0)</text>
        <dbReference type="Rhea" id="RHEA:16237"/>
        <dbReference type="Rhea" id="RHEA-COMP:10747"/>
        <dbReference type="Rhea" id="RHEA-COMP:10748"/>
        <dbReference type="ChEBI" id="CHEBI:83833"/>
        <dbReference type="ChEBI" id="CHEBI:83834"/>
        <dbReference type="EC" id="5.2.1.8"/>
    </reaction>
</comment>
<protein>
    <recommendedName>
        <fullName evidence="2">peptidylprolyl isomerase</fullName>
        <ecNumber evidence="2">5.2.1.8</ecNumber>
    </recommendedName>
</protein>
<dbReference type="Gene3D" id="1.10.4030.10">
    <property type="entry name" value="Porin chaperone SurA, peptide-binding domain"/>
    <property type="match status" value="1"/>
</dbReference>
<keyword evidence="4" id="KW-0697">Rotamase</keyword>
<dbReference type="PROSITE" id="PS51257">
    <property type="entry name" value="PROKAR_LIPOPROTEIN"/>
    <property type="match status" value="1"/>
</dbReference>
<evidence type="ECO:0000256" key="2">
    <source>
        <dbReference type="ARBA" id="ARBA00013194"/>
    </source>
</evidence>
<dbReference type="OrthoDB" id="4775280at2"/>
<evidence type="ECO:0000313" key="8">
    <source>
        <dbReference type="EMBL" id="PPB48238.1"/>
    </source>
</evidence>
<dbReference type="AlphaFoldDB" id="A0A2S5IUK5"/>
<feature type="compositionally biased region" description="Low complexity" evidence="6">
    <location>
        <begin position="37"/>
        <end position="55"/>
    </location>
</feature>